<evidence type="ECO:0000313" key="9">
    <source>
        <dbReference type="Proteomes" id="UP000789570"/>
    </source>
</evidence>
<protein>
    <submittedName>
        <fullName evidence="8">5784_t:CDS:1</fullName>
    </submittedName>
</protein>
<dbReference type="GO" id="GO:0006955">
    <property type="term" value="P:immune response"/>
    <property type="evidence" value="ECO:0007669"/>
    <property type="project" value="TreeGrafter"/>
</dbReference>
<dbReference type="InterPro" id="IPR000719">
    <property type="entry name" value="Prot_kinase_dom"/>
</dbReference>
<keyword evidence="2" id="KW-0808">Transferase</keyword>
<comment type="caution">
    <text evidence="8">The sequence shown here is derived from an EMBL/GenBank/DDBJ whole genome shotgun (WGS) entry which is preliminary data.</text>
</comment>
<keyword evidence="3 6" id="KW-0547">Nucleotide-binding</keyword>
<keyword evidence="5 6" id="KW-0067">ATP-binding</keyword>
<dbReference type="GO" id="GO:0004709">
    <property type="term" value="F:MAP kinase kinase kinase activity"/>
    <property type="evidence" value="ECO:0007669"/>
    <property type="project" value="TreeGrafter"/>
</dbReference>
<proteinExistence type="predicted"/>
<keyword evidence="4" id="KW-0418">Kinase</keyword>
<evidence type="ECO:0000313" key="8">
    <source>
        <dbReference type="EMBL" id="CAG8698012.1"/>
    </source>
</evidence>
<dbReference type="Gene3D" id="3.30.200.20">
    <property type="entry name" value="Phosphorylase Kinase, domain 1"/>
    <property type="match status" value="1"/>
</dbReference>
<dbReference type="PROSITE" id="PS50011">
    <property type="entry name" value="PROTEIN_KINASE_DOM"/>
    <property type="match status" value="1"/>
</dbReference>
<dbReference type="Pfam" id="PF00069">
    <property type="entry name" value="Pkinase"/>
    <property type="match status" value="1"/>
</dbReference>
<dbReference type="PROSITE" id="PS00107">
    <property type="entry name" value="PROTEIN_KINASE_ATP"/>
    <property type="match status" value="1"/>
</dbReference>
<evidence type="ECO:0000256" key="5">
    <source>
        <dbReference type="ARBA" id="ARBA00022840"/>
    </source>
</evidence>
<evidence type="ECO:0000256" key="6">
    <source>
        <dbReference type="PROSITE-ProRule" id="PRU10141"/>
    </source>
</evidence>
<accession>A0A9N9N1V8</accession>
<name>A0A9N9N1V8_9GLOM</name>
<evidence type="ECO:0000256" key="1">
    <source>
        <dbReference type="ARBA" id="ARBA00022527"/>
    </source>
</evidence>
<feature type="binding site" evidence="6">
    <location>
        <position position="53"/>
    </location>
    <ligand>
        <name>ATP</name>
        <dbReference type="ChEBI" id="CHEBI:30616"/>
    </ligand>
</feature>
<organism evidence="8 9">
    <name type="scientific">Funneliformis caledonium</name>
    <dbReference type="NCBI Taxonomy" id="1117310"/>
    <lineage>
        <taxon>Eukaryota</taxon>
        <taxon>Fungi</taxon>
        <taxon>Fungi incertae sedis</taxon>
        <taxon>Mucoromycota</taxon>
        <taxon>Glomeromycotina</taxon>
        <taxon>Glomeromycetes</taxon>
        <taxon>Glomerales</taxon>
        <taxon>Glomeraceae</taxon>
        <taxon>Funneliformis</taxon>
    </lineage>
</organism>
<evidence type="ECO:0000256" key="4">
    <source>
        <dbReference type="ARBA" id="ARBA00022777"/>
    </source>
</evidence>
<dbReference type="PANTHER" id="PTHR46716">
    <property type="entry name" value="MITOGEN-ACTIVATED PROTEIN KINASE KINASE KINASE 7"/>
    <property type="match status" value="1"/>
</dbReference>
<keyword evidence="1" id="KW-0723">Serine/threonine-protein kinase</keyword>
<evidence type="ECO:0000256" key="2">
    <source>
        <dbReference type="ARBA" id="ARBA00022679"/>
    </source>
</evidence>
<keyword evidence="9" id="KW-1185">Reference proteome</keyword>
<dbReference type="InterPro" id="IPR011009">
    <property type="entry name" value="Kinase-like_dom_sf"/>
</dbReference>
<dbReference type="Proteomes" id="UP000789570">
    <property type="component" value="Unassembled WGS sequence"/>
</dbReference>
<dbReference type="PANTHER" id="PTHR46716:SF1">
    <property type="entry name" value="MITOGEN-ACTIVATED PROTEIN KINASE KINASE KINASE 7"/>
    <property type="match status" value="1"/>
</dbReference>
<dbReference type="SUPFAM" id="SSF56112">
    <property type="entry name" value="Protein kinase-like (PK-like)"/>
    <property type="match status" value="1"/>
</dbReference>
<dbReference type="GO" id="GO:0005524">
    <property type="term" value="F:ATP binding"/>
    <property type="evidence" value="ECO:0007669"/>
    <property type="project" value="UniProtKB-UniRule"/>
</dbReference>
<gene>
    <name evidence="8" type="ORF">FCALED_LOCUS13328</name>
</gene>
<dbReference type="OrthoDB" id="535509at2759"/>
<sequence>ITNKYQIWIDDACSGNYLNPFKYSEFTNIEIIGYGGFGCVYKARWKHNIFALKSFSIDKVTLKEVVNEIKLQTVVHFHENIIKLCGITKTDENPIKGTPVKYIELYEDCWSNDPNERPDMRFVASRLESIYLNKMMHKPSIPNINIGNGIYLSNELKSIIDSIFELDINDFIKLSEKIKSNITENSLITLNQATASSTEY</sequence>
<dbReference type="AlphaFoldDB" id="A0A9N9N1V8"/>
<dbReference type="GO" id="GO:0007254">
    <property type="term" value="P:JNK cascade"/>
    <property type="evidence" value="ECO:0007669"/>
    <property type="project" value="TreeGrafter"/>
</dbReference>
<evidence type="ECO:0000259" key="7">
    <source>
        <dbReference type="PROSITE" id="PS50011"/>
    </source>
</evidence>
<reference evidence="8" key="1">
    <citation type="submission" date="2021-06" db="EMBL/GenBank/DDBJ databases">
        <authorList>
            <person name="Kallberg Y."/>
            <person name="Tangrot J."/>
            <person name="Rosling A."/>
        </authorList>
    </citation>
    <scope>NUCLEOTIDE SEQUENCE</scope>
    <source>
        <strain evidence="8">UK204</strain>
    </source>
</reference>
<dbReference type="EMBL" id="CAJVPQ010007559">
    <property type="protein sequence ID" value="CAG8698012.1"/>
    <property type="molecule type" value="Genomic_DNA"/>
</dbReference>
<feature type="non-terminal residue" evidence="8">
    <location>
        <position position="200"/>
    </location>
</feature>
<feature type="domain" description="Protein kinase" evidence="7">
    <location>
        <begin position="26"/>
        <end position="200"/>
    </location>
</feature>
<evidence type="ECO:0000256" key="3">
    <source>
        <dbReference type="ARBA" id="ARBA00022741"/>
    </source>
</evidence>
<dbReference type="InterPro" id="IPR017441">
    <property type="entry name" value="Protein_kinase_ATP_BS"/>
</dbReference>